<name>A0A0G4J8K3_PLABS</name>
<dbReference type="PROSITE" id="PS51375">
    <property type="entry name" value="PPR"/>
    <property type="match status" value="3"/>
</dbReference>
<dbReference type="PANTHER" id="PTHR47447:SF17">
    <property type="entry name" value="OS12G0638900 PROTEIN"/>
    <property type="match status" value="1"/>
</dbReference>
<dbReference type="Pfam" id="PF13041">
    <property type="entry name" value="PPR_2"/>
    <property type="match status" value="1"/>
</dbReference>
<feature type="repeat" description="PPR" evidence="2">
    <location>
        <begin position="868"/>
        <end position="902"/>
    </location>
</feature>
<gene>
    <name evidence="3" type="ORF">PBRA_009543</name>
</gene>
<evidence type="ECO:0000256" key="1">
    <source>
        <dbReference type="ARBA" id="ARBA00022737"/>
    </source>
</evidence>
<feature type="repeat" description="PPR" evidence="2">
    <location>
        <begin position="250"/>
        <end position="284"/>
    </location>
</feature>
<proteinExistence type="predicted"/>
<dbReference type="Pfam" id="PF13812">
    <property type="entry name" value="PPR_3"/>
    <property type="match status" value="1"/>
</dbReference>
<dbReference type="InterPro" id="IPR002885">
    <property type="entry name" value="PPR_rpt"/>
</dbReference>
<dbReference type="EMBL" id="CDSF01000160">
    <property type="protein sequence ID" value="CEP03963.1"/>
    <property type="molecule type" value="Genomic_DNA"/>
</dbReference>
<evidence type="ECO:0000256" key="2">
    <source>
        <dbReference type="PROSITE-ProRule" id="PRU00708"/>
    </source>
</evidence>
<protein>
    <recommendedName>
        <fullName evidence="5">Pentacotripeptide-repeat region of PRORP domain-containing protein</fullName>
    </recommendedName>
</protein>
<keyword evidence="1" id="KW-0677">Repeat</keyword>
<keyword evidence="4" id="KW-1185">Reference proteome</keyword>
<dbReference type="Gene3D" id="1.25.40.10">
    <property type="entry name" value="Tetratricopeptide repeat domain"/>
    <property type="match status" value="5"/>
</dbReference>
<organism evidence="3 4">
    <name type="scientific">Plasmodiophora brassicae</name>
    <name type="common">Clubroot disease agent</name>
    <dbReference type="NCBI Taxonomy" id="37360"/>
    <lineage>
        <taxon>Eukaryota</taxon>
        <taxon>Sar</taxon>
        <taxon>Rhizaria</taxon>
        <taxon>Endomyxa</taxon>
        <taxon>Phytomyxea</taxon>
        <taxon>Plasmodiophorida</taxon>
        <taxon>Plasmodiophoridae</taxon>
        <taxon>Plasmodiophora</taxon>
    </lineage>
</organism>
<accession>A0A0G4J8K3</accession>
<evidence type="ECO:0000313" key="3">
    <source>
        <dbReference type="EMBL" id="CEP03963.1"/>
    </source>
</evidence>
<sequence length="1092" mass="121090">MAPGHQQLAHLCNASTTTCTTVRRHVARRLRHPGGGDGSRHHPQAAGGLVGLLGRLPVDDLPRIVPRTVGLLDDAQRLQVLRILVGRSVSLGQAYLRLAMRSPSSHALSIMVNACWRTGNAHAALHHALELVAVHGCRPTRNVLTTMIRAAGLCRRPDMIDALWDLRRSYGIRADARMHAGRLRALTDALPHDLLAPVIDQCKAEMDADDVTSDLHVYGALIAAVARLPVSSSRIDVMFAELLCSGLTPGIQLYNVLLDAFARQNQVDRVMAVVERMRQSELTPTVFTYSITSHCLARNGAVHECRRVLDAMVHNGVRPNGVTLSGIVSGLSQAGLHRYRYSLVCHVYDLWECTQGPSSASEWDPLARSILVRALLHGPGQPRRIDDAHALVRQSYAVTQRPPAIYEVRALATSSDLGPFLVARFGPDSYLYRAALRHAIRNDRLDVCDRIVTIVSRQRATLDNRTLRILLVYLINRLCTYPYSPALHDHVQWLYALGVVPRALTASVSLLVGAVTSDERMHSESYATMDLLTPLEAGALLRVLSCRDDSDGCLALADRHGYLRGSPVFVDLFGRTGRLAEIDVLLGDANNQARVPSANWYRLARRLAYDGHLGRAVLAMRYGRVGRGPVPMDALDAVLTVLGRAALSRQCETWLRLAPSADLSSYNRLMFAYRYDEDGVTQVRARLRIQGLYEDTCTMNIMLGMATSADDATRLYDDMTGRLIPPDTRTYTQLLNALHRDFQLPHRQRSTIAHFIVSEIDRSGMVVSSDAFLCEALIRALGPAGYDLVLRRYWPSCLSHPVSDIVWARLLRVDPRRTSTLVRRFMDAGLPLTSAIFNELIFRCRMRSDLPMIDRLLQRMDGAGVAYTLHTYAMAIAAFGREHQVARAVQLWRRLIDSGHAPSAHVVTALMGALGRDHRADQAHRLFLLTKPTLHARAQPSLYAAVMLSHATVGDLAACRDLLDDARRDGIVPDIHMMNALIRACRMAGGQAALAQSIFDLIMDLGLAPTTTTYNDMLHLYANQGDAERCQVLLDHMRQHQAHLQPDARTFLLCAHAYTVQVSAQGRPMTPDISDRISQLRRLARAAPRPCR</sequence>
<dbReference type="STRING" id="37360.A0A0G4J8K3"/>
<dbReference type="NCBIfam" id="TIGR00756">
    <property type="entry name" value="PPR"/>
    <property type="match status" value="2"/>
</dbReference>
<dbReference type="AlphaFoldDB" id="A0A0G4J8K3"/>
<reference evidence="3 4" key="1">
    <citation type="submission" date="2015-02" db="EMBL/GenBank/DDBJ databases">
        <authorList>
            <person name="Chooi Y.-H."/>
        </authorList>
    </citation>
    <scope>NUCLEOTIDE SEQUENCE [LARGE SCALE GENOMIC DNA]</scope>
    <source>
        <strain evidence="3">E3</strain>
    </source>
</reference>
<evidence type="ECO:0008006" key="5">
    <source>
        <dbReference type="Google" id="ProtNLM"/>
    </source>
</evidence>
<dbReference type="PANTHER" id="PTHR47447">
    <property type="entry name" value="OS03G0856100 PROTEIN"/>
    <property type="match status" value="1"/>
</dbReference>
<dbReference type="InterPro" id="IPR011990">
    <property type="entry name" value="TPR-like_helical_dom_sf"/>
</dbReference>
<dbReference type="OrthoDB" id="185373at2759"/>
<feature type="repeat" description="PPR" evidence="2">
    <location>
        <begin position="285"/>
        <end position="319"/>
    </location>
</feature>
<evidence type="ECO:0000313" key="4">
    <source>
        <dbReference type="Proteomes" id="UP000039324"/>
    </source>
</evidence>
<dbReference type="Proteomes" id="UP000039324">
    <property type="component" value="Unassembled WGS sequence"/>
</dbReference>